<dbReference type="Pfam" id="PF07883">
    <property type="entry name" value="Cupin_2"/>
    <property type="match status" value="1"/>
</dbReference>
<dbReference type="GeneID" id="54562666"/>
<dbReference type="Gene3D" id="2.60.120.10">
    <property type="entry name" value="Jelly Rolls"/>
    <property type="match status" value="1"/>
</dbReference>
<dbReference type="SUPFAM" id="SSF51182">
    <property type="entry name" value="RmlC-like cupins"/>
    <property type="match status" value="1"/>
</dbReference>
<organism evidence="2 3">
    <name type="scientific">Zasmidium cellare ATCC 36951</name>
    <dbReference type="NCBI Taxonomy" id="1080233"/>
    <lineage>
        <taxon>Eukaryota</taxon>
        <taxon>Fungi</taxon>
        <taxon>Dikarya</taxon>
        <taxon>Ascomycota</taxon>
        <taxon>Pezizomycotina</taxon>
        <taxon>Dothideomycetes</taxon>
        <taxon>Dothideomycetidae</taxon>
        <taxon>Mycosphaerellales</taxon>
        <taxon>Mycosphaerellaceae</taxon>
        <taxon>Zasmidium</taxon>
    </lineage>
</organism>
<gene>
    <name evidence="2" type="ORF">M409DRAFT_29286</name>
</gene>
<dbReference type="InterPro" id="IPR014710">
    <property type="entry name" value="RmlC-like_jellyroll"/>
</dbReference>
<keyword evidence="3" id="KW-1185">Reference proteome</keyword>
<dbReference type="InterPro" id="IPR013096">
    <property type="entry name" value="Cupin_2"/>
</dbReference>
<proteinExistence type="predicted"/>
<dbReference type="EMBL" id="ML993628">
    <property type="protein sequence ID" value="KAF2160201.1"/>
    <property type="molecule type" value="Genomic_DNA"/>
</dbReference>
<evidence type="ECO:0000313" key="2">
    <source>
        <dbReference type="EMBL" id="KAF2160201.1"/>
    </source>
</evidence>
<accession>A0A6A6BZJ9</accession>
<dbReference type="InterPro" id="IPR011051">
    <property type="entry name" value="RmlC_Cupin_sf"/>
</dbReference>
<reference evidence="2" key="1">
    <citation type="journal article" date="2020" name="Stud. Mycol.">
        <title>101 Dothideomycetes genomes: a test case for predicting lifestyles and emergence of pathogens.</title>
        <authorList>
            <person name="Haridas S."/>
            <person name="Albert R."/>
            <person name="Binder M."/>
            <person name="Bloem J."/>
            <person name="Labutti K."/>
            <person name="Salamov A."/>
            <person name="Andreopoulos B."/>
            <person name="Baker S."/>
            <person name="Barry K."/>
            <person name="Bills G."/>
            <person name="Bluhm B."/>
            <person name="Cannon C."/>
            <person name="Castanera R."/>
            <person name="Culley D."/>
            <person name="Daum C."/>
            <person name="Ezra D."/>
            <person name="Gonzalez J."/>
            <person name="Henrissat B."/>
            <person name="Kuo A."/>
            <person name="Liang C."/>
            <person name="Lipzen A."/>
            <person name="Lutzoni F."/>
            <person name="Magnuson J."/>
            <person name="Mondo S."/>
            <person name="Nolan M."/>
            <person name="Ohm R."/>
            <person name="Pangilinan J."/>
            <person name="Park H.-J."/>
            <person name="Ramirez L."/>
            <person name="Alfaro M."/>
            <person name="Sun H."/>
            <person name="Tritt A."/>
            <person name="Yoshinaga Y."/>
            <person name="Zwiers L.-H."/>
            <person name="Turgeon B."/>
            <person name="Goodwin S."/>
            <person name="Spatafora J."/>
            <person name="Crous P."/>
            <person name="Grigoriev I."/>
        </authorList>
    </citation>
    <scope>NUCLEOTIDE SEQUENCE</scope>
    <source>
        <strain evidence="2">ATCC 36951</strain>
    </source>
</reference>
<dbReference type="InterPro" id="IPR019780">
    <property type="entry name" value="Germin_Mn-BS"/>
</dbReference>
<dbReference type="AlphaFoldDB" id="A0A6A6BZJ9"/>
<evidence type="ECO:0000313" key="3">
    <source>
        <dbReference type="Proteomes" id="UP000799537"/>
    </source>
</evidence>
<dbReference type="PROSITE" id="PS00725">
    <property type="entry name" value="GERMIN"/>
    <property type="match status" value="1"/>
</dbReference>
<dbReference type="RefSeq" id="XP_033661090.1">
    <property type="nucleotide sequence ID" value="XM_033809394.1"/>
</dbReference>
<name>A0A6A6BZJ9_ZASCE</name>
<protein>
    <recommendedName>
        <fullName evidence="1">Cupin type-2 domain-containing protein</fullName>
    </recommendedName>
</protein>
<dbReference type="GO" id="GO:0030145">
    <property type="term" value="F:manganese ion binding"/>
    <property type="evidence" value="ECO:0007669"/>
    <property type="project" value="InterPro"/>
</dbReference>
<feature type="domain" description="Cupin type-2" evidence="1">
    <location>
        <begin position="39"/>
        <end position="108"/>
    </location>
</feature>
<evidence type="ECO:0000259" key="1">
    <source>
        <dbReference type="Pfam" id="PF07883"/>
    </source>
</evidence>
<dbReference type="OrthoDB" id="204928at2759"/>
<sequence length="141" mass="15741">MAESIHLRSRVEDITAHWSPQHLLTIDDSHSFKIAKIKGSFIWHSHPHADEVFYCVSGGPMKIELSTEAKSPEEADKLGVNDVVELQVGDLFRVPKGVQHRPVADSETGILVVEKIGTVNTGDREGDKRTVYVDEGEKKKR</sequence>
<dbReference type="Proteomes" id="UP000799537">
    <property type="component" value="Unassembled WGS sequence"/>
</dbReference>